<dbReference type="GO" id="GO:0008374">
    <property type="term" value="F:O-acyltransferase activity"/>
    <property type="evidence" value="ECO:0007669"/>
    <property type="project" value="InterPro"/>
</dbReference>
<reference evidence="1 2" key="1">
    <citation type="submission" date="2019-03" db="EMBL/GenBank/DDBJ databases">
        <title>Single cell metagenomics reveals metabolic interactions within the superorganism composed of flagellate Streblomastix strix and complex community of Bacteroidetes bacteria on its surface.</title>
        <authorList>
            <person name="Treitli S.C."/>
            <person name="Kolisko M."/>
            <person name="Husnik F."/>
            <person name="Keeling P."/>
            <person name="Hampl V."/>
        </authorList>
    </citation>
    <scope>NUCLEOTIDE SEQUENCE [LARGE SCALE GENOMIC DNA]</scope>
    <source>
        <strain evidence="1">ST1C</strain>
    </source>
</reference>
<dbReference type="EMBL" id="SNRW01002079">
    <property type="protein sequence ID" value="KAA6393991.1"/>
    <property type="molecule type" value="Genomic_DNA"/>
</dbReference>
<accession>A0A5J4WGD6</accession>
<dbReference type="Pfam" id="PF02450">
    <property type="entry name" value="LCAT"/>
    <property type="match status" value="2"/>
</dbReference>
<protein>
    <submittedName>
        <fullName evidence="1">Putative Lecithin:cholesterol acyltransferase family protein</fullName>
    </submittedName>
</protein>
<dbReference type="PANTHER" id="PTHR11440">
    <property type="entry name" value="LECITHIN-CHOLESTEROL ACYLTRANSFERASE-RELATED"/>
    <property type="match status" value="1"/>
</dbReference>
<dbReference type="SUPFAM" id="SSF53474">
    <property type="entry name" value="alpha/beta-Hydrolases"/>
    <property type="match status" value="1"/>
</dbReference>
<name>A0A5J4WGD6_9EUKA</name>
<proteinExistence type="predicted"/>
<keyword evidence="1" id="KW-0808">Transferase</keyword>
<dbReference type="InterPro" id="IPR029058">
    <property type="entry name" value="AB_hydrolase_fold"/>
</dbReference>
<sequence>MNVQFDPLTDEYSSAEHVEIRPVDFGGVNGFTYLDPAYPKETDRFGSAIQHLQQMGYEVGKNLFGAPYDFRLSGPTNVKKLGYFKDLKQLIEKAYTLNQKRVFLLGHSFGCTLIHHFLTSYISEEWKKQYIEGFISINGPFGGAVECFTYITGYKKWAVPGISSEESYNTIKYMAPYYLLLPNKYGFDEENDVIAEIPSLNITITPKNMSWVFESTAANNVKLFRDEIKAPQVKSFIFICTGLDTIAQMVYNQSSHINNNNQVNENRVDEQEQWWKTEGAEIKGDGDSSVNTKSLRVPHLWRKLQEEPVIIKEYAGADHSGILKDIRFLSDLEMILINNKNDDEMEL</sequence>
<dbReference type="Proteomes" id="UP000324800">
    <property type="component" value="Unassembled WGS sequence"/>
</dbReference>
<dbReference type="GO" id="GO:0006629">
    <property type="term" value="P:lipid metabolic process"/>
    <property type="evidence" value="ECO:0007669"/>
    <property type="project" value="InterPro"/>
</dbReference>
<dbReference type="InterPro" id="IPR003386">
    <property type="entry name" value="LACT/PDAT_acylTrfase"/>
</dbReference>
<dbReference type="AlphaFoldDB" id="A0A5J4WGD6"/>
<dbReference type="OrthoDB" id="190846at2759"/>
<comment type="caution">
    <text evidence="1">The sequence shown here is derived from an EMBL/GenBank/DDBJ whole genome shotgun (WGS) entry which is preliminary data.</text>
</comment>
<dbReference type="Gene3D" id="3.40.50.1820">
    <property type="entry name" value="alpha/beta hydrolase"/>
    <property type="match status" value="2"/>
</dbReference>
<keyword evidence="1" id="KW-0012">Acyltransferase</keyword>
<evidence type="ECO:0000313" key="2">
    <source>
        <dbReference type="Proteomes" id="UP000324800"/>
    </source>
</evidence>
<evidence type="ECO:0000313" key="1">
    <source>
        <dbReference type="EMBL" id="KAA6393991.1"/>
    </source>
</evidence>
<organism evidence="1 2">
    <name type="scientific">Streblomastix strix</name>
    <dbReference type="NCBI Taxonomy" id="222440"/>
    <lineage>
        <taxon>Eukaryota</taxon>
        <taxon>Metamonada</taxon>
        <taxon>Preaxostyla</taxon>
        <taxon>Oxymonadida</taxon>
        <taxon>Streblomastigidae</taxon>
        <taxon>Streblomastix</taxon>
    </lineage>
</organism>
<gene>
    <name evidence="1" type="ORF">EZS28_010481</name>
</gene>